<gene>
    <name evidence="11" type="ORF">HPG69_014112</name>
</gene>
<evidence type="ECO:0000313" key="12">
    <source>
        <dbReference type="Proteomes" id="UP000551758"/>
    </source>
</evidence>
<evidence type="ECO:0000259" key="10">
    <source>
        <dbReference type="PROSITE" id="PS51456"/>
    </source>
</evidence>
<dbReference type="PANTHER" id="PTHR13140">
    <property type="entry name" value="MYOSIN"/>
    <property type="match status" value="1"/>
</dbReference>
<proteinExistence type="inferred from homology"/>
<evidence type="ECO:0000256" key="1">
    <source>
        <dbReference type="ARBA" id="ARBA00008314"/>
    </source>
</evidence>
<dbReference type="GO" id="GO:0051015">
    <property type="term" value="F:actin filament binding"/>
    <property type="evidence" value="ECO:0007669"/>
    <property type="project" value="TreeGrafter"/>
</dbReference>
<evidence type="ECO:0000256" key="9">
    <source>
        <dbReference type="SAM" id="MobiDB-lite"/>
    </source>
</evidence>
<dbReference type="InterPro" id="IPR036961">
    <property type="entry name" value="Kinesin_motor_dom_sf"/>
</dbReference>
<dbReference type="EMBL" id="JACDTQ010002604">
    <property type="protein sequence ID" value="KAF5917179.1"/>
    <property type="molecule type" value="Genomic_DNA"/>
</dbReference>
<evidence type="ECO:0000256" key="8">
    <source>
        <dbReference type="PROSITE-ProRule" id="PRU00782"/>
    </source>
</evidence>
<dbReference type="GO" id="GO:0005524">
    <property type="term" value="F:ATP binding"/>
    <property type="evidence" value="ECO:0007669"/>
    <property type="project" value="UniProtKB-KW"/>
</dbReference>
<keyword evidence="6" id="KW-0505">Motor protein</keyword>
<dbReference type="Pfam" id="PF00063">
    <property type="entry name" value="Myosin_head"/>
    <property type="match status" value="1"/>
</dbReference>
<evidence type="ECO:0000256" key="5">
    <source>
        <dbReference type="ARBA" id="ARBA00023123"/>
    </source>
</evidence>
<evidence type="ECO:0000256" key="6">
    <source>
        <dbReference type="ARBA" id="ARBA00023175"/>
    </source>
</evidence>
<dbReference type="PROSITE" id="PS51456">
    <property type="entry name" value="MYOSIN_MOTOR"/>
    <property type="match status" value="1"/>
</dbReference>
<keyword evidence="3" id="KW-0067">ATP-binding</keyword>
<comment type="similarity">
    <text evidence="1 8">Belongs to the TRAFAC class myosin-kinesin ATPase superfamily. Myosin family.</text>
</comment>
<dbReference type="SUPFAM" id="SSF52540">
    <property type="entry name" value="P-loop containing nucleoside triphosphate hydrolases"/>
    <property type="match status" value="1"/>
</dbReference>
<reference evidence="11 12" key="1">
    <citation type="journal article" date="2020" name="Mol. Biol. Evol.">
        <title>Interspecific Gene Flow and the Evolution of Specialization in Black and White Rhinoceros.</title>
        <authorList>
            <person name="Moodley Y."/>
            <person name="Westbury M.V."/>
            <person name="Russo I.M."/>
            <person name="Gopalakrishnan S."/>
            <person name="Rakotoarivelo A."/>
            <person name="Olsen R.A."/>
            <person name="Prost S."/>
            <person name="Tunstall T."/>
            <person name="Ryder O.A."/>
            <person name="Dalen L."/>
            <person name="Bruford M.W."/>
        </authorList>
    </citation>
    <scope>NUCLEOTIDE SEQUENCE [LARGE SCALE GENOMIC DNA]</scope>
    <source>
        <strain evidence="11">SBR-YM</strain>
        <tissue evidence="11">Skin</tissue>
    </source>
</reference>
<keyword evidence="4" id="KW-0175">Coiled coil</keyword>
<dbReference type="GO" id="GO:0000146">
    <property type="term" value="F:microfilament motor activity"/>
    <property type="evidence" value="ECO:0007669"/>
    <property type="project" value="TreeGrafter"/>
</dbReference>
<feature type="region of interest" description="Disordered" evidence="9">
    <location>
        <begin position="94"/>
        <end position="133"/>
    </location>
</feature>
<comment type="caution">
    <text evidence="11">The sequence shown here is derived from an EMBL/GenBank/DDBJ whole genome shotgun (WGS) entry which is preliminary data.</text>
</comment>
<keyword evidence="12" id="KW-1185">Reference proteome</keyword>
<dbReference type="InterPro" id="IPR001609">
    <property type="entry name" value="Myosin_head_motor_dom-like"/>
</dbReference>
<dbReference type="InterPro" id="IPR027417">
    <property type="entry name" value="P-loop_NTPase"/>
</dbReference>
<keyword evidence="7 8" id="KW-0009">Actin-binding</keyword>
<dbReference type="PANTHER" id="PTHR13140:SF857">
    <property type="entry name" value="MYOSIN-11"/>
    <property type="match status" value="1"/>
</dbReference>
<dbReference type="GO" id="GO:0016459">
    <property type="term" value="C:myosin complex"/>
    <property type="evidence" value="ECO:0007669"/>
    <property type="project" value="UniProtKB-KW"/>
</dbReference>
<protein>
    <recommendedName>
        <fullName evidence="10">Myosin motor domain-containing protein</fullName>
    </recommendedName>
</protein>
<dbReference type="Gene3D" id="3.40.850.10">
    <property type="entry name" value="Kinesin motor domain"/>
    <property type="match status" value="1"/>
</dbReference>
<keyword evidence="5 8" id="KW-0518">Myosin</keyword>
<evidence type="ECO:0000313" key="11">
    <source>
        <dbReference type="EMBL" id="KAF5917179.1"/>
    </source>
</evidence>
<evidence type="ECO:0000256" key="2">
    <source>
        <dbReference type="ARBA" id="ARBA00022741"/>
    </source>
</evidence>
<dbReference type="GO" id="GO:0007015">
    <property type="term" value="P:actin filament organization"/>
    <property type="evidence" value="ECO:0007669"/>
    <property type="project" value="TreeGrafter"/>
</dbReference>
<evidence type="ECO:0000256" key="4">
    <source>
        <dbReference type="ARBA" id="ARBA00023054"/>
    </source>
</evidence>
<sequence length="133" mass="14215">MPPGSPHPTVFLADRAQGTDGHTCQKATLPLMAGELERQLLQANPILEAFGNAKTVKNDNSSRFGKFIRINFDVAGYIVGANIETCILSGPEGRLGGRGGRPVGSNCLQETGVHTRRGPWPPAAQKRPQFPAL</sequence>
<keyword evidence="2" id="KW-0547">Nucleotide-binding</keyword>
<organism evidence="11 12">
    <name type="scientific">Diceros bicornis minor</name>
    <name type="common">South-central black rhinoceros</name>
    <dbReference type="NCBI Taxonomy" id="77932"/>
    <lineage>
        <taxon>Eukaryota</taxon>
        <taxon>Metazoa</taxon>
        <taxon>Chordata</taxon>
        <taxon>Craniata</taxon>
        <taxon>Vertebrata</taxon>
        <taxon>Euteleostomi</taxon>
        <taxon>Mammalia</taxon>
        <taxon>Eutheria</taxon>
        <taxon>Laurasiatheria</taxon>
        <taxon>Perissodactyla</taxon>
        <taxon>Rhinocerotidae</taxon>
        <taxon>Diceros</taxon>
    </lineage>
</organism>
<dbReference type="GO" id="GO:0016020">
    <property type="term" value="C:membrane"/>
    <property type="evidence" value="ECO:0007669"/>
    <property type="project" value="TreeGrafter"/>
</dbReference>
<accession>A0A7J7EN38</accession>
<dbReference type="AlphaFoldDB" id="A0A7J7EN38"/>
<name>A0A7J7EN38_DICBM</name>
<dbReference type="Proteomes" id="UP000551758">
    <property type="component" value="Unassembled WGS sequence"/>
</dbReference>
<dbReference type="GO" id="GO:0005737">
    <property type="term" value="C:cytoplasm"/>
    <property type="evidence" value="ECO:0007669"/>
    <property type="project" value="TreeGrafter"/>
</dbReference>
<evidence type="ECO:0000256" key="3">
    <source>
        <dbReference type="ARBA" id="ARBA00022840"/>
    </source>
</evidence>
<feature type="domain" description="Myosin motor" evidence="10">
    <location>
        <begin position="1"/>
        <end position="133"/>
    </location>
</feature>
<evidence type="ECO:0000256" key="7">
    <source>
        <dbReference type="ARBA" id="ARBA00023203"/>
    </source>
</evidence>
<comment type="caution">
    <text evidence="8">Lacks conserved residue(s) required for the propagation of feature annotation.</text>
</comment>